<organism evidence="1 2">
    <name type="scientific">Flavobacterium bomense</name>
    <dbReference type="NCBI Taxonomy" id="2497483"/>
    <lineage>
        <taxon>Bacteria</taxon>
        <taxon>Pseudomonadati</taxon>
        <taxon>Bacteroidota</taxon>
        <taxon>Flavobacteriia</taxon>
        <taxon>Flavobacteriales</taxon>
        <taxon>Flavobacteriaceae</taxon>
        <taxon>Flavobacterium</taxon>
    </lineage>
</organism>
<evidence type="ECO:0000313" key="1">
    <source>
        <dbReference type="EMBL" id="RTZ02723.1"/>
    </source>
</evidence>
<sequence>MKKLKSSIQKVVTECTYIDWLILHKIENLTKSTTNVSFSSIDEKEAPSKPFNKNEGYISLKNSKMIKIFNEIILELVNDFANNTIAISNLFIILTRTSYNGENEEILIENFKNKIGKKQSKNIFQFLLASLNEEYFKRRYSKKEFPDNPNEWLQLFQASQYSSQMSDPIIAALQLVKSGTDRKLDFVYIENMTPIIRAVLIGWYAFDIKISKAKMLEVLKNKNELVFLSAYIIDDIGSDKIIPNWLNQNLINKFIEDHWDNIGKHLFIHIFGLSYRNQSQGKWNKKIENFIHKTLYKKIVSDDFDFPIWMNKIIFPDSFIALFSWFTTKKISFNKITEKNKKEILNQFISELQRISKELPNSLASENSFDPFDSYRLNELKYRNALAFLLLFFLFDTTENLKEIKNICYDFKPLFYGGYSSRSLATHFTEIIFLIALSGNKIKGVEDDKFEKIKQLLDILEETVLVPYIHISERQEEIWNPECEKEIMTFNTGKFLINNDLKELKKSKVKNHYSQLYGTLELIKIAQWPYER</sequence>
<protein>
    <submittedName>
        <fullName evidence="1">Uncharacterized protein</fullName>
    </submittedName>
</protein>
<gene>
    <name evidence="1" type="ORF">EKL98_12745</name>
</gene>
<proteinExistence type="predicted"/>
<keyword evidence="2" id="KW-1185">Reference proteome</keyword>
<comment type="caution">
    <text evidence="1">The sequence shown here is derived from an EMBL/GenBank/DDBJ whole genome shotgun (WGS) entry which is preliminary data.</text>
</comment>
<dbReference type="AlphaFoldDB" id="A0A3S0MY76"/>
<evidence type="ECO:0000313" key="2">
    <source>
        <dbReference type="Proteomes" id="UP000280825"/>
    </source>
</evidence>
<name>A0A3S0MY76_9FLAO</name>
<dbReference type="RefSeq" id="WP_126562794.1">
    <property type="nucleotide sequence ID" value="NZ_RYDJ01000016.1"/>
</dbReference>
<dbReference type="EMBL" id="RYDJ01000016">
    <property type="protein sequence ID" value="RTZ02723.1"/>
    <property type="molecule type" value="Genomic_DNA"/>
</dbReference>
<reference evidence="1 2" key="1">
    <citation type="submission" date="2018-12" db="EMBL/GenBank/DDBJ databases">
        <title>Flavobacterium sp. nov., isolated from glacier ice.</title>
        <authorList>
            <person name="Liu Q."/>
            <person name="Xin Y.-H."/>
        </authorList>
    </citation>
    <scope>NUCLEOTIDE SEQUENCE [LARGE SCALE GENOMIC DNA]</scope>
    <source>
        <strain evidence="1 2">RB1N8</strain>
    </source>
</reference>
<accession>A0A3S0MY76</accession>
<dbReference type="Proteomes" id="UP000280825">
    <property type="component" value="Unassembled WGS sequence"/>
</dbReference>